<dbReference type="AlphaFoldDB" id="A0A060WPY1"/>
<evidence type="ECO:0000256" key="10">
    <source>
        <dbReference type="ARBA" id="ARBA00023157"/>
    </source>
</evidence>
<proteinExistence type="inferred from homology"/>
<dbReference type="SMART" id="SM00204">
    <property type="entry name" value="TGFB"/>
    <property type="match status" value="1"/>
</dbReference>
<organism evidence="16 17">
    <name type="scientific">Oncorhynchus mykiss</name>
    <name type="common">Rainbow trout</name>
    <name type="synonym">Salmo gairdneri</name>
    <dbReference type="NCBI Taxonomy" id="8022"/>
    <lineage>
        <taxon>Eukaryota</taxon>
        <taxon>Metazoa</taxon>
        <taxon>Chordata</taxon>
        <taxon>Craniata</taxon>
        <taxon>Vertebrata</taxon>
        <taxon>Euteleostomi</taxon>
        <taxon>Actinopterygii</taxon>
        <taxon>Neopterygii</taxon>
        <taxon>Teleostei</taxon>
        <taxon>Protacanthopterygii</taxon>
        <taxon>Salmoniformes</taxon>
        <taxon>Salmonidae</taxon>
        <taxon>Salmoninae</taxon>
        <taxon>Oncorhynchus</taxon>
    </lineage>
</organism>
<accession>A0A060WPY1</accession>
<dbReference type="Pfam" id="PF24681">
    <property type="entry name" value="Kelch_KLHDC2_KLHL20_DRC7"/>
    <property type="match status" value="2"/>
</dbReference>
<dbReference type="InterPro" id="IPR000381">
    <property type="entry name" value="INHBB_C"/>
</dbReference>
<dbReference type="InterPro" id="IPR001111">
    <property type="entry name" value="TGF-b_propeptide"/>
</dbReference>
<sequence length="854" mass="95685">MSRRSSSSPSLWTVLPQSGPAPCERYKHACCSYGDSVFVLGGRESHSLRDFWRYNVVRNEWTELDCSCEAAPEELQEHSMVAHQGVLYVFGGMIDSAYTIWKTPLWVFDIVKEQWVSWQDRNPPQNQVPVNRKGHSAVVFSSAMYIYGGYIDMRASSQEFWKLEFDTMLWSLLDCTQTEVGPGPRHSHSAMTHLDCMYLFGGLRGLREQRDLWRWNSTSHSWSCLNATSGPSKLVGHSTVVYRDSMLLFGGGESQHTPRSCLWRYSFTTQTWGKLAVLPGSNPPPHRIYHCCAGLGPSYQPSVTTTTSTTLIPSTTIRNRLDSKIRPFKNKCFPSSSKTEGTIELETFSSSEKLLTEVEDYCNGLSGNDTQLLGNCLTFENQEAFSKQWSCENIEENGSGKPEESHESIAQNLPDLLLVLGGKPLVRHTVISVSLTLFLCSLYRITNILPLHRAWEFQSQKGKMKRYNLTLACLMACILSICFTLGTTGAETQTVTQESCASCGMPEASERVDIDLLEAVKRHILNRLQMRERPNITHPIPKAAMVTALRRLHAGKLREDGRVEIPNLDGQAAYSNEGQETSEIISFAESDELTSSEASKSSLYFLISSEGNQNLYVSQANLWLYFRLQPTGSEKGPRRKVTVKIHYKEAGTGTAGRWTLVEKRVDLKRSGWHTFPMSEAVRAVFGKGGRRQDLEVHCDGCEASNVVPILVDTADPSHRPFLVVRARQVEGKHRIRKRGLECDGSSGGLCCRQQFYIDFRLIGWNDWIIAPAGYYGNYCEGSCPAYMAGVPGSASSFHTAVVNQYRMRGMSPGSVNSCCIPTKLSTMSMLYFDDEYNIVKRDVPNMIVEECGCA</sequence>
<dbReference type="InterPro" id="IPR015915">
    <property type="entry name" value="Kelch-typ_b-propeller"/>
</dbReference>
<dbReference type="InterPro" id="IPR029034">
    <property type="entry name" value="Cystine-knot_cytokine"/>
</dbReference>
<dbReference type="InterPro" id="IPR001839">
    <property type="entry name" value="TGF-b_C"/>
</dbReference>
<evidence type="ECO:0000256" key="5">
    <source>
        <dbReference type="ARBA" id="ARBA00022525"/>
    </source>
</evidence>
<dbReference type="SUPFAM" id="SSF57501">
    <property type="entry name" value="Cystine-knot cytokines"/>
    <property type="match status" value="1"/>
</dbReference>
<dbReference type="InterPro" id="IPR011043">
    <property type="entry name" value="Gal_Oxase/kelch_b-propeller"/>
</dbReference>
<dbReference type="PROSITE" id="PS51362">
    <property type="entry name" value="TGF_BETA_2"/>
    <property type="match status" value="1"/>
</dbReference>
<comment type="function">
    <text evidence="1">Inhibins and activins inhibit and activate, respectively, the secretion of follitropin by the pituitary gland. Inhibins/activins are involved in regulating a number of diverse functions such as hypothalamic and pituitary hormone secretion, gonadal hormone secretion, germ cell development and maturation, erythroid differentiation, insulin secretion, nerve cell survival, embryonic axial development or bone growth, depending on their subunit composition. Inhibins appear to oppose the functions of activins.</text>
</comment>
<evidence type="ECO:0000256" key="7">
    <source>
        <dbReference type="ARBA" id="ARBA00022702"/>
    </source>
</evidence>
<dbReference type="FunFam" id="2.10.90.10:FF:000005">
    <property type="entry name" value="Inhibin beta A chain"/>
    <property type="match status" value="1"/>
</dbReference>
<dbReference type="InterPro" id="IPR017948">
    <property type="entry name" value="TGFb_CS"/>
</dbReference>
<feature type="transmembrane region" description="Helical" evidence="14">
    <location>
        <begin position="425"/>
        <end position="446"/>
    </location>
</feature>
<evidence type="ECO:0000259" key="15">
    <source>
        <dbReference type="PROSITE" id="PS51362"/>
    </source>
</evidence>
<feature type="transmembrane region" description="Helical" evidence="14">
    <location>
        <begin position="467"/>
        <end position="486"/>
    </location>
</feature>
<evidence type="ECO:0000313" key="17">
    <source>
        <dbReference type="Proteomes" id="UP000193380"/>
    </source>
</evidence>
<keyword evidence="10" id="KW-1015">Disulfide bond</keyword>
<dbReference type="PANTHER" id="PTHR11848:SF29">
    <property type="entry name" value="INHIBIN BETA B CHAIN"/>
    <property type="match status" value="1"/>
</dbReference>
<comment type="subcellular location">
    <subcellularLocation>
        <location evidence="2">Secreted</location>
    </subcellularLocation>
</comment>
<keyword evidence="8" id="KW-0732">Signal</keyword>
<reference evidence="16" key="2">
    <citation type="submission" date="2014-03" db="EMBL/GenBank/DDBJ databases">
        <authorList>
            <person name="Genoscope - CEA"/>
        </authorList>
    </citation>
    <scope>NUCLEOTIDE SEQUENCE</scope>
</reference>
<dbReference type="Gene3D" id="2.10.90.10">
    <property type="entry name" value="Cystine-knot cytokines"/>
    <property type="match status" value="1"/>
</dbReference>
<dbReference type="PaxDb" id="8022-A0A060WPY1"/>
<dbReference type="GO" id="GO:0005615">
    <property type="term" value="C:extracellular space"/>
    <property type="evidence" value="ECO:0007669"/>
    <property type="project" value="TreeGrafter"/>
</dbReference>
<dbReference type="PROSITE" id="PS00250">
    <property type="entry name" value="TGF_BETA_1"/>
    <property type="match status" value="1"/>
</dbReference>
<dbReference type="CDD" id="cd19405">
    <property type="entry name" value="TGF_beta_INHBB"/>
    <property type="match status" value="1"/>
</dbReference>
<evidence type="ECO:0000256" key="13">
    <source>
        <dbReference type="RuleBase" id="RU000354"/>
    </source>
</evidence>
<name>A0A060WPY1_ONCMY</name>
<dbReference type="PANTHER" id="PTHR11848">
    <property type="entry name" value="TGF-BETA FAMILY"/>
    <property type="match status" value="1"/>
</dbReference>
<protein>
    <recommendedName>
        <fullName evidence="4">Inhibin beta B chain</fullName>
    </recommendedName>
    <alternativeName>
        <fullName evidence="12">Activin beta-B chain</fullName>
    </alternativeName>
</protein>
<evidence type="ECO:0000256" key="6">
    <source>
        <dbReference type="ARBA" id="ARBA00022685"/>
    </source>
</evidence>
<evidence type="ECO:0000313" key="16">
    <source>
        <dbReference type="EMBL" id="CDQ69097.1"/>
    </source>
</evidence>
<dbReference type="Pfam" id="PF00019">
    <property type="entry name" value="TGF_beta"/>
    <property type="match status" value="1"/>
</dbReference>
<evidence type="ECO:0000256" key="3">
    <source>
        <dbReference type="ARBA" id="ARBA00006656"/>
    </source>
</evidence>
<keyword evidence="11" id="KW-0325">Glycoprotein</keyword>
<keyword evidence="14" id="KW-1133">Transmembrane helix</keyword>
<keyword evidence="14" id="KW-0812">Transmembrane</keyword>
<dbReference type="GO" id="GO:0005179">
    <property type="term" value="F:hormone activity"/>
    <property type="evidence" value="ECO:0007669"/>
    <property type="project" value="UniProtKB-KW"/>
</dbReference>
<feature type="domain" description="TGF-beta family profile" evidence="15">
    <location>
        <begin position="735"/>
        <end position="854"/>
    </location>
</feature>
<evidence type="ECO:0000256" key="2">
    <source>
        <dbReference type="ARBA" id="ARBA00004613"/>
    </source>
</evidence>
<dbReference type="GO" id="GO:0005125">
    <property type="term" value="F:cytokine activity"/>
    <property type="evidence" value="ECO:0007669"/>
    <property type="project" value="TreeGrafter"/>
</dbReference>
<dbReference type="STRING" id="8022.A0A060WPY1"/>
<evidence type="ECO:0000256" key="11">
    <source>
        <dbReference type="ARBA" id="ARBA00023180"/>
    </source>
</evidence>
<evidence type="ECO:0000256" key="14">
    <source>
        <dbReference type="SAM" id="Phobius"/>
    </source>
</evidence>
<dbReference type="Proteomes" id="UP000193380">
    <property type="component" value="Unassembled WGS sequence"/>
</dbReference>
<evidence type="ECO:0000256" key="8">
    <source>
        <dbReference type="ARBA" id="ARBA00022729"/>
    </source>
</evidence>
<dbReference type="SUPFAM" id="SSF50965">
    <property type="entry name" value="Galactose oxidase, central domain"/>
    <property type="match status" value="1"/>
</dbReference>
<dbReference type="Gene3D" id="2.60.120.970">
    <property type="match status" value="1"/>
</dbReference>
<evidence type="ECO:0000256" key="9">
    <source>
        <dbReference type="ARBA" id="ARBA00023030"/>
    </source>
</evidence>
<dbReference type="Gene3D" id="2.120.10.80">
    <property type="entry name" value="Kelch-type beta propeller"/>
    <property type="match status" value="2"/>
</dbReference>
<keyword evidence="7" id="KW-0372">Hormone</keyword>
<dbReference type="InterPro" id="IPR015615">
    <property type="entry name" value="TGF-beta-rel"/>
</dbReference>
<dbReference type="EMBL" id="FR904652">
    <property type="protein sequence ID" value="CDQ69097.1"/>
    <property type="molecule type" value="Genomic_DNA"/>
</dbReference>
<keyword evidence="9 13" id="KW-0339">Growth factor</keyword>
<comment type="similarity">
    <text evidence="3 13">Belongs to the TGF-beta family.</text>
</comment>
<keyword evidence="5" id="KW-0964">Secreted</keyword>
<evidence type="ECO:0000256" key="12">
    <source>
        <dbReference type="ARBA" id="ARBA00032422"/>
    </source>
</evidence>
<evidence type="ECO:0000256" key="4">
    <source>
        <dbReference type="ARBA" id="ARBA00014337"/>
    </source>
</evidence>
<evidence type="ECO:0000256" key="1">
    <source>
        <dbReference type="ARBA" id="ARBA00002588"/>
    </source>
</evidence>
<keyword evidence="14" id="KW-0472">Membrane</keyword>
<dbReference type="PRINTS" id="PR00671">
    <property type="entry name" value="INHIBINBB"/>
</dbReference>
<dbReference type="GO" id="GO:0008083">
    <property type="term" value="F:growth factor activity"/>
    <property type="evidence" value="ECO:0007669"/>
    <property type="project" value="UniProtKB-KW"/>
</dbReference>
<keyword evidence="6" id="KW-0165">Cleavage on pair of basic residues</keyword>
<reference evidence="16" key="1">
    <citation type="journal article" date="2014" name="Nat. Commun.">
        <title>The rainbow trout genome provides novel insights into evolution after whole-genome duplication in vertebrates.</title>
        <authorList>
            <person name="Berthelot C."/>
            <person name="Brunet F."/>
            <person name="Chalopin D."/>
            <person name="Juanchich A."/>
            <person name="Bernard M."/>
            <person name="Noel B."/>
            <person name="Bento P."/>
            <person name="Da Silva C."/>
            <person name="Labadie K."/>
            <person name="Alberti A."/>
            <person name="Aury J.M."/>
            <person name="Louis A."/>
            <person name="Dehais P."/>
            <person name="Bardou P."/>
            <person name="Montfort J."/>
            <person name="Klopp C."/>
            <person name="Cabau C."/>
            <person name="Gaspin C."/>
            <person name="Thorgaard G.H."/>
            <person name="Boussaha M."/>
            <person name="Quillet E."/>
            <person name="Guyomard R."/>
            <person name="Galiana D."/>
            <person name="Bobe J."/>
            <person name="Volff J.N."/>
            <person name="Genet C."/>
            <person name="Wincker P."/>
            <person name="Jaillon O."/>
            <person name="Roest Crollius H."/>
            <person name="Guiguen Y."/>
        </authorList>
    </citation>
    <scope>NUCLEOTIDE SEQUENCE [LARGE SCALE GENOMIC DNA]</scope>
</reference>
<gene>
    <name evidence="16" type="ORF">GSONMT00013459001</name>
</gene>
<dbReference type="Pfam" id="PF00688">
    <property type="entry name" value="TGFb_propeptide"/>
    <property type="match status" value="1"/>
</dbReference>